<dbReference type="GeneID" id="71776826"/>
<name>F2SGY9_TRIRC</name>
<evidence type="ECO:0000256" key="1">
    <source>
        <dbReference type="SAM" id="MobiDB-lite"/>
    </source>
</evidence>
<keyword evidence="3" id="KW-1185">Reference proteome</keyword>
<dbReference type="AlphaFoldDB" id="F2SGY9"/>
<dbReference type="InParanoid" id="F2SGY9"/>
<evidence type="ECO:0000313" key="3">
    <source>
        <dbReference type="Proteomes" id="UP000008864"/>
    </source>
</evidence>
<feature type="region of interest" description="Disordered" evidence="1">
    <location>
        <begin position="97"/>
        <end position="126"/>
    </location>
</feature>
<keyword evidence="2" id="KW-0687">Ribonucleoprotein</keyword>
<dbReference type="VEuPathDB" id="FungiDB:TERG_02397"/>
<evidence type="ECO:0000313" key="2">
    <source>
        <dbReference type="EMBL" id="EGD86131.2"/>
    </source>
</evidence>
<dbReference type="RefSeq" id="XP_047603878.1">
    <property type="nucleotide sequence ID" value="XM_047747909.1"/>
</dbReference>
<accession>F2SGY9</accession>
<dbReference type="Proteomes" id="UP000008864">
    <property type="component" value="Unassembled WGS sequence"/>
</dbReference>
<sequence>MATMRKRKNLTADGTYRPAIPPHPEAHMRFVRLPSCQDAQMYVYQTGIMYPQARTMLHPGGTIGECLLTWHTTLQITGVRRPFGEEPPVPAACVTLSPSTASSRTVSRPELPRAPVAQRRHRQSNTSLFSSPSLSFRSSIRCGETLLFLKGSLRAEWDLFLIHDTI</sequence>
<dbReference type="HOGENOM" id="CLU_1603933_0_0_1"/>
<feature type="compositionally biased region" description="Polar residues" evidence="1">
    <location>
        <begin position="97"/>
        <end position="106"/>
    </location>
</feature>
<organism evidence="2 3">
    <name type="scientific">Trichophyton rubrum (strain ATCC MYA-4607 / CBS 118892)</name>
    <name type="common">Athlete's foot fungus</name>
    <dbReference type="NCBI Taxonomy" id="559305"/>
    <lineage>
        <taxon>Eukaryota</taxon>
        <taxon>Fungi</taxon>
        <taxon>Dikarya</taxon>
        <taxon>Ascomycota</taxon>
        <taxon>Pezizomycotina</taxon>
        <taxon>Eurotiomycetes</taxon>
        <taxon>Eurotiomycetidae</taxon>
        <taxon>Onygenales</taxon>
        <taxon>Arthrodermataceae</taxon>
        <taxon>Trichophyton</taxon>
    </lineage>
</organism>
<dbReference type="EMBL" id="GG700649">
    <property type="protein sequence ID" value="EGD86131.2"/>
    <property type="molecule type" value="Genomic_DNA"/>
</dbReference>
<proteinExistence type="predicted"/>
<reference evidence="3" key="1">
    <citation type="journal article" date="2012" name="MBio">
        <title>Comparative genome analysis of Trichophyton rubrum and related dermatophytes reveals candidate genes involved in infection.</title>
        <authorList>
            <person name="Martinez D.A."/>
            <person name="Oliver B.G."/>
            <person name="Graeser Y."/>
            <person name="Goldberg J.M."/>
            <person name="Li W."/>
            <person name="Martinez-Rossi N.M."/>
            <person name="Monod M."/>
            <person name="Shelest E."/>
            <person name="Barton R.C."/>
            <person name="Birch E."/>
            <person name="Brakhage A.A."/>
            <person name="Chen Z."/>
            <person name="Gurr S.J."/>
            <person name="Heiman D."/>
            <person name="Heitman J."/>
            <person name="Kosti I."/>
            <person name="Rossi A."/>
            <person name="Saif S."/>
            <person name="Samalova M."/>
            <person name="Saunders C.W."/>
            <person name="Shea T."/>
            <person name="Summerbell R.C."/>
            <person name="Xu J."/>
            <person name="Young S."/>
            <person name="Zeng Q."/>
            <person name="Birren B.W."/>
            <person name="Cuomo C.A."/>
            <person name="White T.C."/>
        </authorList>
    </citation>
    <scope>NUCLEOTIDE SEQUENCE [LARGE SCALE GENOMIC DNA]</scope>
    <source>
        <strain evidence="3">ATCC MYA-4607 / CBS 118892</strain>
    </source>
</reference>
<keyword evidence="2" id="KW-0689">Ribosomal protein</keyword>
<dbReference type="GO" id="GO:0005840">
    <property type="term" value="C:ribosome"/>
    <property type="evidence" value="ECO:0007669"/>
    <property type="project" value="UniProtKB-KW"/>
</dbReference>
<feature type="region of interest" description="Disordered" evidence="1">
    <location>
        <begin position="1"/>
        <end position="23"/>
    </location>
</feature>
<protein>
    <submittedName>
        <fullName evidence="2">60S ribosomal protein L37</fullName>
    </submittedName>
</protein>
<gene>
    <name evidence="2" type="ORF">TERG_02397</name>
</gene>